<proteinExistence type="predicted"/>
<dbReference type="SUPFAM" id="SSF55729">
    <property type="entry name" value="Acyl-CoA N-acyltransferases (Nat)"/>
    <property type="match status" value="1"/>
</dbReference>
<dbReference type="Proteomes" id="UP001432128">
    <property type="component" value="Chromosome"/>
</dbReference>
<evidence type="ECO:0000313" key="2">
    <source>
        <dbReference type="EMBL" id="WUM18282.1"/>
    </source>
</evidence>
<dbReference type="EMBL" id="CP108021">
    <property type="protein sequence ID" value="WUM18282.1"/>
    <property type="molecule type" value="Genomic_DNA"/>
</dbReference>
<reference evidence="2 3" key="1">
    <citation type="submission" date="2022-10" db="EMBL/GenBank/DDBJ databases">
        <title>The complete genomes of actinobacterial strains from the NBC collection.</title>
        <authorList>
            <person name="Joergensen T.S."/>
            <person name="Alvarez Arevalo M."/>
            <person name="Sterndorff E.B."/>
            <person name="Faurdal D."/>
            <person name="Vuksanovic O."/>
            <person name="Mourched A.-S."/>
            <person name="Charusanti P."/>
            <person name="Shaw S."/>
            <person name="Blin K."/>
            <person name="Weber T."/>
        </authorList>
    </citation>
    <scope>NUCLEOTIDE SEQUENCE [LARGE SCALE GENOMIC DNA]</scope>
    <source>
        <strain evidence="2 3">NBC_00319</strain>
    </source>
</reference>
<protein>
    <submittedName>
        <fullName evidence="2">GNAT family N-acetyltransferase</fullName>
    </submittedName>
</protein>
<dbReference type="KEGG" id="whr:OG579_10975"/>
<gene>
    <name evidence="2" type="ORF">OG579_10975</name>
</gene>
<feature type="domain" description="BioF2-like acetyltransferase" evidence="1">
    <location>
        <begin position="157"/>
        <end position="301"/>
    </location>
</feature>
<evidence type="ECO:0000259" key="1">
    <source>
        <dbReference type="Pfam" id="PF13480"/>
    </source>
</evidence>
<dbReference type="AlphaFoldDB" id="A0AAU4JX14"/>
<dbReference type="Pfam" id="PF13480">
    <property type="entry name" value="Acetyltransf_6"/>
    <property type="match status" value="1"/>
</dbReference>
<keyword evidence="3" id="KW-1185">Reference proteome</keyword>
<dbReference type="RefSeq" id="WP_328855960.1">
    <property type="nucleotide sequence ID" value="NZ_CP108021.1"/>
</dbReference>
<dbReference type="InterPro" id="IPR038740">
    <property type="entry name" value="BioF2-like_GNAT_dom"/>
</dbReference>
<organism evidence="2 3">
    <name type="scientific">Williamsia herbipolensis</name>
    <dbReference type="NCBI Taxonomy" id="1603258"/>
    <lineage>
        <taxon>Bacteria</taxon>
        <taxon>Bacillati</taxon>
        <taxon>Actinomycetota</taxon>
        <taxon>Actinomycetes</taxon>
        <taxon>Mycobacteriales</taxon>
        <taxon>Nocardiaceae</taxon>
        <taxon>Williamsia</taxon>
    </lineage>
</organism>
<dbReference type="InterPro" id="IPR016181">
    <property type="entry name" value="Acyl_CoA_acyltransferase"/>
</dbReference>
<name>A0AAU4JX14_9NOCA</name>
<evidence type="ECO:0000313" key="3">
    <source>
        <dbReference type="Proteomes" id="UP001432128"/>
    </source>
</evidence>
<accession>A0AAU4JX14</accession>
<sequence>MSGGTCGSDLVEQWGDLARNVGARFTDGPAYAAAAATLHRTTPHTVAIHRGDDLVAIAAFAARTLGSVTLAQSIGNGLGQGGDVIAVDDRAADALAGHLARRRHVLRLEQFPADSPLLDALARDRHWHVHTRVVSEIPTLSLRPDATARDVRSGRTLGQLRSARRKLAADGREVAFELLRTADDLDRRWEDMRRVAGLRADSRPDWDAWLAGDRGTLVRTVLDAEATAGRLRILGITVGGVWVGHDIAVRCGTTWARYLTHFDPDHARLQPGHQLMVWIVDHHRDLGIDRIHHGRGSTPVKEAWSNHAIDAVDVWAVPDTVVGARALPPIMVAAATARAGVRAGVGRLANRSS</sequence>